<proteinExistence type="predicted"/>
<protein>
    <submittedName>
        <fullName evidence="1">Uncharacterized protein</fullName>
    </submittedName>
</protein>
<dbReference type="Proteomes" id="UP000247523">
    <property type="component" value="Unassembled WGS sequence"/>
</dbReference>
<dbReference type="EMBL" id="QICS01000003">
    <property type="protein sequence ID" value="PXV91649.1"/>
    <property type="molecule type" value="Genomic_DNA"/>
</dbReference>
<gene>
    <name evidence="1" type="ORF">C8E03_103207</name>
</gene>
<organism evidence="1 2">
    <name type="scientific">Lachnotalea glycerini</name>
    <dbReference type="NCBI Taxonomy" id="1763509"/>
    <lineage>
        <taxon>Bacteria</taxon>
        <taxon>Bacillati</taxon>
        <taxon>Bacillota</taxon>
        <taxon>Clostridia</taxon>
        <taxon>Lachnospirales</taxon>
        <taxon>Lachnospiraceae</taxon>
        <taxon>Lachnotalea</taxon>
    </lineage>
</organism>
<evidence type="ECO:0000313" key="2">
    <source>
        <dbReference type="Proteomes" id="UP000247523"/>
    </source>
</evidence>
<dbReference type="RefSeq" id="WP_170122946.1">
    <property type="nucleotide sequence ID" value="NZ_NOKA02000028.1"/>
</dbReference>
<evidence type="ECO:0000313" key="1">
    <source>
        <dbReference type="EMBL" id="PXV91649.1"/>
    </source>
</evidence>
<sequence length="54" mass="6608">MVFHLEELDYKVGVKVYRGVLEKLRIQKDLMEIYDEFDEVYKESVTHKKKDEKD</sequence>
<comment type="caution">
    <text evidence="1">The sequence shown here is derived from an EMBL/GenBank/DDBJ whole genome shotgun (WGS) entry which is preliminary data.</text>
</comment>
<dbReference type="AlphaFoldDB" id="A0A318ENF7"/>
<accession>A0A318ENF7</accession>
<name>A0A318ENF7_9FIRM</name>
<reference evidence="1 2" key="1">
    <citation type="submission" date="2018-05" db="EMBL/GenBank/DDBJ databases">
        <title>Genomic Encyclopedia of Type Strains, Phase IV (KMG-IV): sequencing the most valuable type-strain genomes for metagenomic binning, comparative biology and taxonomic classification.</title>
        <authorList>
            <person name="Goeker M."/>
        </authorList>
    </citation>
    <scope>NUCLEOTIDE SEQUENCE [LARGE SCALE GENOMIC DNA]</scope>
    <source>
        <strain evidence="1 2">DSM 28816</strain>
    </source>
</reference>